<keyword evidence="4" id="KW-1185">Reference proteome</keyword>
<evidence type="ECO:0000313" key="3">
    <source>
        <dbReference type="EMBL" id="CDH60077.1"/>
    </source>
</evidence>
<gene>
    <name evidence="3" type="ORF">LCOR_10871.1</name>
</gene>
<keyword evidence="1" id="KW-0812">Transmembrane</keyword>
<evidence type="ECO:0000256" key="1">
    <source>
        <dbReference type="SAM" id="Phobius"/>
    </source>
</evidence>
<feature type="chain" id="PRO_5001656080" evidence="2">
    <location>
        <begin position="22"/>
        <end position="130"/>
    </location>
</feature>
<sequence length="130" mass="13944">MARYFGFFFIITALRVATTAAMATTPAYSPPHVPSVSTWQNQGSTKGRESRAAAYYPLFSTVVKTYNANYAFEARDYELYINASGILPSTAAGSSRLRSSSLHDPIATDSLVSGPALAFIVVLALGACMF</sequence>
<keyword evidence="2" id="KW-0732">Signal</keyword>
<feature type="transmembrane region" description="Helical" evidence="1">
    <location>
        <begin position="111"/>
        <end position="129"/>
    </location>
</feature>
<comment type="caution">
    <text evidence="3">The sequence shown here is derived from an EMBL/GenBank/DDBJ whole genome shotgun (WGS) entry which is preliminary data.</text>
</comment>
<evidence type="ECO:0000256" key="2">
    <source>
        <dbReference type="SAM" id="SignalP"/>
    </source>
</evidence>
<feature type="signal peptide" evidence="2">
    <location>
        <begin position="1"/>
        <end position="21"/>
    </location>
</feature>
<proteinExistence type="predicted"/>
<evidence type="ECO:0000313" key="4">
    <source>
        <dbReference type="Proteomes" id="UP000027586"/>
    </source>
</evidence>
<keyword evidence="1" id="KW-1133">Transmembrane helix</keyword>
<name>A0A068SE27_9FUNG</name>
<dbReference type="OrthoDB" id="2268842at2759"/>
<dbReference type="EMBL" id="CBTN010000082">
    <property type="protein sequence ID" value="CDH60077.1"/>
    <property type="molecule type" value="Genomic_DNA"/>
</dbReference>
<keyword evidence="1" id="KW-0472">Membrane</keyword>
<dbReference type="Proteomes" id="UP000027586">
    <property type="component" value="Unassembled WGS sequence"/>
</dbReference>
<reference evidence="3" key="1">
    <citation type="submission" date="2013-08" db="EMBL/GenBank/DDBJ databases">
        <title>Gene expansion shapes genome architecture in the human pathogen Lichtheimia corymbifera: an evolutionary genomics analysis in the ancient terrestrial Mucorales (Mucoromycotina).</title>
        <authorList>
            <person name="Schwartze V.U."/>
            <person name="Winter S."/>
            <person name="Shelest E."/>
            <person name="Marcet-Houben M."/>
            <person name="Horn F."/>
            <person name="Wehner S."/>
            <person name="Hoffmann K."/>
            <person name="Riege K."/>
            <person name="Sammeth M."/>
            <person name="Nowrousian M."/>
            <person name="Valiante V."/>
            <person name="Linde J."/>
            <person name="Jacobsen I.D."/>
            <person name="Marz M."/>
            <person name="Brakhage A.A."/>
            <person name="Gabaldon T."/>
            <person name="Bocker S."/>
            <person name="Voigt K."/>
        </authorList>
    </citation>
    <scope>NUCLEOTIDE SEQUENCE [LARGE SCALE GENOMIC DNA]</scope>
    <source>
        <strain evidence="3">FSU 9682</strain>
    </source>
</reference>
<accession>A0A068SE27</accession>
<organism evidence="3 4">
    <name type="scientific">Lichtheimia corymbifera JMRC:FSU:9682</name>
    <dbReference type="NCBI Taxonomy" id="1263082"/>
    <lineage>
        <taxon>Eukaryota</taxon>
        <taxon>Fungi</taxon>
        <taxon>Fungi incertae sedis</taxon>
        <taxon>Mucoromycota</taxon>
        <taxon>Mucoromycotina</taxon>
        <taxon>Mucoromycetes</taxon>
        <taxon>Mucorales</taxon>
        <taxon>Lichtheimiaceae</taxon>
        <taxon>Lichtheimia</taxon>
    </lineage>
</organism>
<dbReference type="AlphaFoldDB" id="A0A068SE27"/>
<protein>
    <submittedName>
        <fullName evidence="3">Uncharacterized protein</fullName>
    </submittedName>
</protein>
<dbReference type="VEuPathDB" id="FungiDB:LCOR_10871.1"/>